<dbReference type="Pfam" id="PF13230">
    <property type="entry name" value="GATase_4"/>
    <property type="match status" value="1"/>
</dbReference>
<name>A0ABY5PAH1_9ACTN</name>
<sequence length="288" mass="31867">MCRWMAWHGQPMLLEELLFKPEHGLVEQSLHSRMGAETTNGDGFGVGWYDDEPEPGAYRSVQPAWGDANLRHLAGHIRSPLFLSHVRATSGTPIQQTNCHPFHHQRWLFVHNGVIAGFHDLRRDLMLAVDPALFPHIQGSTDSEVLFYLALTQGLVDDPIAALERTLGIVEAVASSHGVEGAVQASIGVSDGERLWAVRYATSETPRTLFVSADVDAVRRQHPDRERLQMLSEGDRIVVSEPLVDLAGAWHELRPSSALAVDPDGTLHHRRFHPAAPAEHAWEPLTAA</sequence>
<dbReference type="PROSITE" id="PS51278">
    <property type="entry name" value="GATASE_TYPE_2"/>
    <property type="match status" value="1"/>
</dbReference>
<dbReference type="InterPro" id="IPR029055">
    <property type="entry name" value="Ntn_hydrolases_N"/>
</dbReference>
<protein>
    <submittedName>
        <fullName evidence="3">Class II glutamine amidotransferase</fullName>
    </submittedName>
</protein>
<dbReference type="PANTHER" id="PTHR43187">
    <property type="entry name" value="GLUTAMINE AMIDOTRANSFERASE DUG3-RELATED"/>
    <property type="match status" value="1"/>
</dbReference>
<gene>
    <name evidence="3" type="ORF">LRS13_12810</name>
</gene>
<dbReference type="Gene3D" id="3.60.20.10">
    <property type="entry name" value="Glutamine Phosphoribosylpyrophosphate, subunit 1, domain 1"/>
    <property type="match status" value="1"/>
</dbReference>
<keyword evidence="4" id="KW-1185">Reference proteome</keyword>
<organism evidence="3 4">
    <name type="scientific">Svornostia abyssi</name>
    <dbReference type="NCBI Taxonomy" id="2898438"/>
    <lineage>
        <taxon>Bacteria</taxon>
        <taxon>Bacillati</taxon>
        <taxon>Actinomycetota</taxon>
        <taxon>Thermoleophilia</taxon>
        <taxon>Solirubrobacterales</taxon>
        <taxon>Baekduiaceae</taxon>
        <taxon>Svornostia</taxon>
    </lineage>
</organism>
<dbReference type="InterPro" id="IPR052373">
    <property type="entry name" value="Gamma-glu_amide_hydrolase"/>
</dbReference>
<keyword evidence="1 3" id="KW-0315">Glutamine amidotransferase</keyword>
<dbReference type="PANTHER" id="PTHR43187:SF1">
    <property type="entry name" value="GLUTAMINE AMIDOTRANSFERASE DUG3-RELATED"/>
    <property type="match status" value="1"/>
</dbReference>
<dbReference type="EMBL" id="CP088295">
    <property type="protein sequence ID" value="UUY01613.1"/>
    <property type="molecule type" value="Genomic_DNA"/>
</dbReference>
<accession>A0ABY5PAH1</accession>
<dbReference type="InterPro" id="IPR017932">
    <property type="entry name" value="GATase_2_dom"/>
</dbReference>
<evidence type="ECO:0000313" key="4">
    <source>
        <dbReference type="Proteomes" id="UP001058860"/>
    </source>
</evidence>
<evidence type="ECO:0000256" key="1">
    <source>
        <dbReference type="ARBA" id="ARBA00022962"/>
    </source>
</evidence>
<dbReference type="RefSeq" id="WP_353862167.1">
    <property type="nucleotide sequence ID" value="NZ_CP088295.1"/>
</dbReference>
<reference evidence="4" key="1">
    <citation type="submission" date="2021-11" db="EMBL/GenBank/DDBJ databases">
        <title>Cultivation dependent microbiological survey of springs from the worlds oldest radium mine currently devoted to the extraction of radon-saturated water.</title>
        <authorList>
            <person name="Kapinusova G."/>
            <person name="Smrhova T."/>
            <person name="Strejcek M."/>
            <person name="Suman J."/>
            <person name="Jani K."/>
            <person name="Pajer P."/>
            <person name="Uhlik O."/>
        </authorList>
    </citation>
    <scope>NUCLEOTIDE SEQUENCE [LARGE SCALE GENOMIC DNA]</scope>
    <source>
        <strain evidence="4">J379</strain>
    </source>
</reference>
<proteinExistence type="predicted"/>
<dbReference type="CDD" id="cd01908">
    <property type="entry name" value="YafJ"/>
    <property type="match status" value="1"/>
</dbReference>
<evidence type="ECO:0000259" key="2">
    <source>
        <dbReference type="PROSITE" id="PS51278"/>
    </source>
</evidence>
<dbReference type="Proteomes" id="UP001058860">
    <property type="component" value="Chromosome"/>
</dbReference>
<feature type="domain" description="Glutamine amidotransferase type-2" evidence="2">
    <location>
        <begin position="2"/>
        <end position="264"/>
    </location>
</feature>
<evidence type="ECO:0000313" key="3">
    <source>
        <dbReference type="EMBL" id="UUY01613.1"/>
    </source>
</evidence>
<dbReference type="SUPFAM" id="SSF56235">
    <property type="entry name" value="N-terminal nucleophile aminohydrolases (Ntn hydrolases)"/>
    <property type="match status" value="1"/>
</dbReference>
<dbReference type="InterPro" id="IPR026869">
    <property type="entry name" value="EgtC-like"/>
</dbReference>